<dbReference type="EMBL" id="MCGE01000035">
    <property type="protein sequence ID" value="ORZ07443.1"/>
    <property type="molecule type" value="Genomic_DNA"/>
</dbReference>
<comment type="caution">
    <text evidence="1">The sequence shown here is derived from an EMBL/GenBank/DDBJ whole genome shotgun (WGS) entry which is preliminary data.</text>
</comment>
<organism evidence="1 2">
    <name type="scientific">Absidia repens</name>
    <dbReference type="NCBI Taxonomy" id="90262"/>
    <lineage>
        <taxon>Eukaryota</taxon>
        <taxon>Fungi</taxon>
        <taxon>Fungi incertae sedis</taxon>
        <taxon>Mucoromycota</taxon>
        <taxon>Mucoromycotina</taxon>
        <taxon>Mucoromycetes</taxon>
        <taxon>Mucorales</taxon>
        <taxon>Cunninghamellaceae</taxon>
        <taxon>Absidia</taxon>
    </lineage>
</organism>
<gene>
    <name evidence="1" type="ORF">BCR42DRAFT_456067</name>
</gene>
<reference evidence="1 2" key="1">
    <citation type="submission" date="2016-07" db="EMBL/GenBank/DDBJ databases">
        <title>Pervasive Adenine N6-methylation of Active Genes in Fungi.</title>
        <authorList>
            <consortium name="DOE Joint Genome Institute"/>
            <person name="Mondo S.J."/>
            <person name="Dannebaum R.O."/>
            <person name="Kuo R.C."/>
            <person name="Labutti K."/>
            <person name="Haridas S."/>
            <person name="Kuo A."/>
            <person name="Salamov A."/>
            <person name="Ahrendt S.R."/>
            <person name="Lipzen A."/>
            <person name="Sullivan W."/>
            <person name="Andreopoulos W.B."/>
            <person name="Clum A."/>
            <person name="Lindquist E."/>
            <person name="Daum C."/>
            <person name="Ramamoorthy G.K."/>
            <person name="Gryganskyi A."/>
            <person name="Culley D."/>
            <person name="Magnuson J.K."/>
            <person name="James T.Y."/>
            <person name="O'Malley M.A."/>
            <person name="Stajich J.E."/>
            <person name="Spatafora J.W."/>
            <person name="Visel A."/>
            <person name="Grigoriev I.V."/>
        </authorList>
    </citation>
    <scope>NUCLEOTIDE SEQUENCE [LARGE SCALE GENOMIC DNA]</scope>
    <source>
        <strain evidence="1 2">NRRL 1336</strain>
    </source>
</reference>
<dbReference type="AlphaFoldDB" id="A0A1X2I1N1"/>
<dbReference type="OrthoDB" id="2286023at2759"/>
<sequence length="86" mass="9994">MKIDDYQVKHNQCKDMLGSDKYQHQFLTLANIKKLLGINDAFWRHCRKSETPDIVEARYKPTLVNLDTVIDDTQDAARSCALRFGH</sequence>
<evidence type="ECO:0000313" key="1">
    <source>
        <dbReference type="EMBL" id="ORZ07443.1"/>
    </source>
</evidence>
<dbReference type="Proteomes" id="UP000193560">
    <property type="component" value="Unassembled WGS sequence"/>
</dbReference>
<protein>
    <submittedName>
        <fullName evidence="1">Uncharacterized protein</fullName>
    </submittedName>
</protein>
<accession>A0A1X2I1N1</accession>
<keyword evidence="2" id="KW-1185">Reference proteome</keyword>
<name>A0A1X2I1N1_9FUNG</name>
<evidence type="ECO:0000313" key="2">
    <source>
        <dbReference type="Proteomes" id="UP000193560"/>
    </source>
</evidence>
<proteinExistence type="predicted"/>